<dbReference type="OMA" id="IATWLFR"/>
<feature type="transmembrane region" description="Helical" evidence="6">
    <location>
        <begin position="346"/>
        <end position="367"/>
    </location>
</feature>
<feature type="region of interest" description="Disordered" evidence="7">
    <location>
        <begin position="186"/>
        <end position="214"/>
    </location>
</feature>
<feature type="compositionally biased region" description="Low complexity" evidence="7">
    <location>
        <begin position="188"/>
        <end position="204"/>
    </location>
</feature>
<name>A0A6I8P1W9_ORNAN</name>
<feature type="transmembrane region" description="Helical" evidence="6">
    <location>
        <begin position="447"/>
        <end position="469"/>
    </location>
</feature>
<reference evidence="8" key="2">
    <citation type="submission" date="2025-08" db="UniProtKB">
        <authorList>
            <consortium name="Ensembl"/>
        </authorList>
    </citation>
    <scope>IDENTIFICATION</scope>
    <source>
        <strain evidence="8">Glennie</strain>
    </source>
</reference>
<gene>
    <name evidence="8" type="primary">XKRX</name>
</gene>
<dbReference type="GO" id="GO:0005886">
    <property type="term" value="C:plasma membrane"/>
    <property type="evidence" value="ECO:0007669"/>
    <property type="project" value="UniProtKB-ARBA"/>
</dbReference>
<feature type="transmembrane region" description="Helical" evidence="6">
    <location>
        <begin position="279"/>
        <end position="304"/>
    </location>
</feature>
<dbReference type="GeneID" id="100082489"/>
<dbReference type="RefSeq" id="XP_007669729.1">
    <property type="nucleotide sequence ID" value="XM_007671539.3"/>
</dbReference>
<keyword evidence="4 6" id="KW-1133">Transmembrane helix</keyword>
<evidence type="ECO:0000256" key="3">
    <source>
        <dbReference type="ARBA" id="ARBA00022692"/>
    </source>
</evidence>
<feature type="compositionally biased region" description="Low complexity" evidence="7">
    <location>
        <begin position="70"/>
        <end position="92"/>
    </location>
</feature>
<dbReference type="Bgee" id="ENSOANG00000049471">
    <property type="expression patterns" value="Expressed in testis and 1 other cell type or tissue"/>
</dbReference>
<dbReference type="InterPro" id="IPR018629">
    <property type="entry name" value="XK-rel"/>
</dbReference>
<dbReference type="Pfam" id="PF09815">
    <property type="entry name" value="XK-related"/>
    <property type="match status" value="1"/>
</dbReference>
<dbReference type="Ensembl" id="ENSOANT00000049927.1">
    <property type="protein sequence ID" value="ENSOANP00000047810.1"/>
    <property type="gene ID" value="ENSOANG00000049471.1"/>
</dbReference>
<feature type="transmembrane region" description="Helical" evidence="6">
    <location>
        <begin position="310"/>
        <end position="334"/>
    </location>
</feature>
<feature type="transmembrane region" description="Helical" evidence="6">
    <location>
        <begin position="625"/>
        <end position="651"/>
    </location>
</feature>
<protein>
    <recommendedName>
        <fullName evidence="6">XK-related protein</fullName>
    </recommendedName>
</protein>
<accession>A0A6I8P1W9</accession>
<feature type="region of interest" description="Disordered" evidence="7">
    <location>
        <begin position="18"/>
        <end position="174"/>
    </location>
</feature>
<keyword evidence="3 6" id="KW-0812">Transmembrane</keyword>
<keyword evidence="9" id="KW-1185">Reference proteome</keyword>
<evidence type="ECO:0000256" key="7">
    <source>
        <dbReference type="SAM" id="MobiDB-lite"/>
    </source>
</evidence>
<dbReference type="Proteomes" id="UP000002279">
    <property type="component" value="Chromosome 6"/>
</dbReference>
<evidence type="ECO:0000256" key="6">
    <source>
        <dbReference type="RuleBase" id="RU910716"/>
    </source>
</evidence>
<evidence type="ECO:0000313" key="9">
    <source>
        <dbReference type="Proteomes" id="UP000002279"/>
    </source>
</evidence>
<reference evidence="8" key="3">
    <citation type="submission" date="2025-09" db="UniProtKB">
        <authorList>
            <consortium name="Ensembl"/>
        </authorList>
    </citation>
    <scope>IDENTIFICATION</scope>
    <source>
        <strain evidence="8">Glennie</strain>
    </source>
</reference>
<dbReference type="InterPro" id="IPR051773">
    <property type="entry name" value="XK-related_adapter"/>
</dbReference>
<feature type="compositionally biased region" description="Low complexity" evidence="7">
    <location>
        <begin position="20"/>
        <end position="62"/>
    </location>
</feature>
<evidence type="ECO:0000256" key="1">
    <source>
        <dbReference type="ARBA" id="ARBA00004141"/>
    </source>
</evidence>
<comment type="subcellular location">
    <subcellularLocation>
        <location evidence="1 6">Membrane</location>
        <topology evidence="1 6">Multi-pass membrane protein</topology>
    </subcellularLocation>
</comment>
<feature type="compositionally biased region" description="Low complexity" evidence="7">
    <location>
        <begin position="145"/>
        <end position="164"/>
    </location>
</feature>
<evidence type="ECO:0000256" key="4">
    <source>
        <dbReference type="ARBA" id="ARBA00022989"/>
    </source>
</evidence>
<dbReference type="PANTHER" id="PTHR14297">
    <property type="entry name" value="MEMBRANE TRANSPORT PROTEIN XK FAMILY MEMBER"/>
    <property type="match status" value="1"/>
</dbReference>
<dbReference type="KEGG" id="oaa:100082489"/>
<feature type="transmembrane region" description="Helical" evidence="6">
    <location>
        <begin position="500"/>
        <end position="527"/>
    </location>
</feature>
<feature type="compositionally biased region" description="Low complexity" evidence="7">
    <location>
        <begin position="103"/>
        <end position="115"/>
    </location>
</feature>
<comment type="similarity">
    <text evidence="2 6">Belongs to the XK family.</text>
</comment>
<dbReference type="InParanoid" id="A0A6I8P1W9"/>
<evidence type="ECO:0000256" key="5">
    <source>
        <dbReference type="ARBA" id="ARBA00023136"/>
    </source>
</evidence>
<dbReference type="AlphaFoldDB" id="A0A6I8P1W9"/>
<reference evidence="8 9" key="1">
    <citation type="journal article" date="2008" name="Nature">
        <title>Genome analysis of the platypus reveals unique signatures of evolution.</title>
        <authorList>
            <person name="Warren W.C."/>
            <person name="Hillier L.W."/>
            <person name="Marshall Graves J.A."/>
            <person name="Birney E."/>
            <person name="Ponting C.P."/>
            <person name="Grutzner F."/>
            <person name="Belov K."/>
            <person name="Miller W."/>
            <person name="Clarke L."/>
            <person name="Chinwalla A.T."/>
            <person name="Yang S.P."/>
            <person name="Heger A."/>
            <person name="Locke D.P."/>
            <person name="Miethke P."/>
            <person name="Waters P.D."/>
            <person name="Veyrunes F."/>
            <person name="Fulton L."/>
            <person name="Fulton B."/>
            <person name="Graves T."/>
            <person name="Wallis J."/>
            <person name="Puente X.S."/>
            <person name="Lopez-Otin C."/>
            <person name="Ordonez G.R."/>
            <person name="Eichler E.E."/>
            <person name="Chen L."/>
            <person name="Cheng Z."/>
            <person name="Deakin J.E."/>
            <person name="Alsop A."/>
            <person name="Thompson K."/>
            <person name="Kirby P."/>
            <person name="Papenfuss A.T."/>
            <person name="Wakefield M.J."/>
            <person name="Olender T."/>
            <person name="Lancet D."/>
            <person name="Huttley G.A."/>
            <person name="Smit A.F."/>
            <person name="Pask A."/>
            <person name="Temple-Smith P."/>
            <person name="Batzer M.A."/>
            <person name="Walker J.A."/>
            <person name="Konkel M.K."/>
            <person name="Harris R.S."/>
            <person name="Whittington C.M."/>
            <person name="Wong E.S."/>
            <person name="Gemmell N.J."/>
            <person name="Buschiazzo E."/>
            <person name="Vargas Jentzsch I.M."/>
            <person name="Merkel A."/>
            <person name="Schmitz J."/>
            <person name="Zemann A."/>
            <person name="Churakov G."/>
            <person name="Kriegs J.O."/>
            <person name="Brosius J."/>
            <person name="Murchison E.P."/>
            <person name="Sachidanandam R."/>
            <person name="Smith C."/>
            <person name="Hannon G.J."/>
            <person name="Tsend-Ayush E."/>
            <person name="McMillan D."/>
            <person name="Attenborough R."/>
            <person name="Rens W."/>
            <person name="Ferguson-Smith M."/>
            <person name="Lefevre C.M."/>
            <person name="Sharp J.A."/>
            <person name="Nicholas K.R."/>
            <person name="Ray D.A."/>
            <person name="Kube M."/>
            <person name="Reinhardt R."/>
            <person name="Pringle T.H."/>
            <person name="Taylor J."/>
            <person name="Jones R.C."/>
            <person name="Nixon B."/>
            <person name="Dacheux J.L."/>
            <person name="Niwa H."/>
            <person name="Sekita Y."/>
            <person name="Huang X."/>
            <person name="Stark A."/>
            <person name="Kheradpour P."/>
            <person name="Kellis M."/>
            <person name="Flicek P."/>
            <person name="Chen Y."/>
            <person name="Webber C."/>
            <person name="Hardison R."/>
            <person name="Nelson J."/>
            <person name="Hallsworth-Pepin K."/>
            <person name="Delehaunty K."/>
            <person name="Markovic C."/>
            <person name="Minx P."/>
            <person name="Feng Y."/>
            <person name="Kremitzki C."/>
            <person name="Mitreva M."/>
            <person name="Glasscock J."/>
            <person name="Wylie T."/>
            <person name="Wohldmann P."/>
            <person name="Thiru P."/>
            <person name="Nhan M.N."/>
            <person name="Pohl C.S."/>
            <person name="Smith S.M."/>
            <person name="Hou S."/>
            <person name="Nefedov M."/>
            <person name="de Jong P.J."/>
            <person name="Renfree M.B."/>
            <person name="Mardis E.R."/>
            <person name="Wilson R.K."/>
        </authorList>
    </citation>
    <scope>NUCLEOTIDE SEQUENCE [LARGE SCALE GENOMIC DNA]</scope>
    <source>
        <strain evidence="8 9">Glennie</strain>
    </source>
</reference>
<dbReference type="GeneTree" id="ENSGT00390000003231"/>
<keyword evidence="5 6" id="KW-0472">Membrane</keyword>
<feature type="transmembrane region" description="Helical" evidence="6">
    <location>
        <begin position="547"/>
        <end position="570"/>
    </location>
</feature>
<dbReference type="PANTHER" id="PTHR14297:SF4">
    <property type="entry name" value="XK-RELATED PROTEIN 2"/>
    <property type="match status" value="1"/>
</dbReference>
<proteinExistence type="inferred from homology"/>
<dbReference type="OrthoDB" id="10037417at2759"/>
<dbReference type="FunCoup" id="A0A6I8P1W9">
    <property type="interactions" value="38"/>
</dbReference>
<organism evidence="8 9">
    <name type="scientific">Ornithorhynchus anatinus</name>
    <name type="common">Duckbill platypus</name>
    <dbReference type="NCBI Taxonomy" id="9258"/>
    <lineage>
        <taxon>Eukaryota</taxon>
        <taxon>Metazoa</taxon>
        <taxon>Chordata</taxon>
        <taxon>Craniata</taxon>
        <taxon>Vertebrata</taxon>
        <taxon>Euteleostomi</taxon>
        <taxon>Mammalia</taxon>
        <taxon>Monotremata</taxon>
        <taxon>Ornithorhynchidae</taxon>
        <taxon>Ornithorhynchus</taxon>
    </lineage>
</organism>
<evidence type="ECO:0000313" key="8">
    <source>
        <dbReference type="Ensembl" id="ENSOANP00000047810.1"/>
    </source>
</evidence>
<evidence type="ECO:0000256" key="2">
    <source>
        <dbReference type="ARBA" id="ARBA00008789"/>
    </source>
</evidence>
<sequence length="688" mass="75994">MTMGQIASLDFLTSTKADAPDAADAADSPDSPEAADSPGSPDAADAPDTADAAVAPDSPNSADYRDAPDSADAPDAPDSPDFADAAVAPDSPNFTDSRDAPDFADVPDAPDSPDSADSRDVPDFADAPDAPASPDFADSRDGPDFADVSDAPDSPDFADAWDAPEFSDAPDFASGLDAPIFADASDFADAPEGPEAAAAADGPGQSKGPDPAIGKRCTALTELDQVVSAGPQESKKCRGPACVLTIPKTEELTEILVEERLRSLEKTVVKLGSKTHFTFPVGIIFTTFLYCGEASSAIYMANIYRKNKDIFWMTFTFLFFLLSSIMDQFTLVFIHRDLAKDKPLMVFTHLLLLGPIFRCLEAIIMYLNLGKKVVEDPYVGIIRKKLFYDGIEEVVEWEVGHSTRILSHHRNAFKRMAVMQAYLGSVPQLTYQSYVTLLSNELPFPRAVLIGFSLVSVTFGSTISTILTLQIKYDEYKVQLGFLQSIWIIIWRTLEIITRLAILVVFSISMKLLALPFIFLIFLVILLEPWVRFWMSGAKLPVIERTLTCVGTTVVLVTVTVIHTGINYFSWSAMQLRLDQPELMKTTPGWGSMMLHYSIRLVEDFILIATWLFRPEKAVVLQNICRPYLAVQLLVCQLLSFTLLLFFFQYLHPFHLLFPESISDYIHKMCRRPRWARARNPAPRDSTV</sequence>
<dbReference type="CTD" id="402415"/>
<feature type="compositionally biased region" description="Low complexity" evidence="7">
    <location>
        <begin position="124"/>
        <end position="136"/>
    </location>
</feature>